<name>A0A0Q0ZAW3_9CORY</name>
<feature type="transmembrane region" description="Helical" evidence="1">
    <location>
        <begin position="149"/>
        <end position="170"/>
    </location>
</feature>
<feature type="transmembrane region" description="Helical" evidence="1">
    <location>
        <begin position="31"/>
        <end position="50"/>
    </location>
</feature>
<evidence type="ECO:0000313" key="3">
    <source>
        <dbReference type="Proteomes" id="UP000050488"/>
    </source>
</evidence>
<dbReference type="PATRIC" id="fig|1544413.3.peg.142"/>
<feature type="transmembrane region" description="Helical" evidence="1">
    <location>
        <begin position="112"/>
        <end position="137"/>
    </location>
</feature>
<keyword evidence="3" id="KW-1185">Reference proteome</keyword>
<keyword evidence="1" id="KW-0472">Membrane</keyword>
<gene>
    <name evidence="2" type="ORF">Clow_00139</name>
</gene>
<keyword evidence="1" id="KW-0812">Transmembrane</keyword>
<feature type="transmembrane region" description="Helical" evidence="1">
    <location>
        <begin position="62"/>
        <end position="80"/>
    </location>
</feature>
<keyword evidence="1" id="KW-1133">Transmembrane helix</keyword>
<reference evidence="2 3" key="1">
    <citation type="submission" date="2015-10" db="EMBL/GenBank/DDBJ databases">
        <title>Corynebacteirum lowii and Corynebacterium oculi species nova, derived from human clinical disease and and emended description of Corynebacterium mastiditis.</title>
        <authorList>
            <person name="Bernard K."/>
            <person name="Pacheco A.L."/>
            <person name="Mcdougall C."/>
            <person name="Burtx T."/>
            <person name="Weibe D."/>
            <person name="Tyler S."/>
            <person name="Olson A.B."/>
            <person name="Cnockaert M."/>
            <person name="Eguchi H."/>
            <person name="Kuwahara T."/>
            <person name="Nakayama-Imaohji H."/>
            <person name="Boudewijins M."/>
            <person name="Van Hoecke F."/>
            <person name="Bernier A.-M."/>
            <person name="Vandamme P."/>
        </authorList>
    </citation>
    <scope>NUCLEOTIDE SEQUENCE [LARGE SCALE GENOMIC DNA]</scope>
    <source>
        <strain evidence="2 3">NML 130206</strain>
    </source>
</reference>
<dbReference type="EMBL" id="LKEV01000001">
    <property type="protein sequence ID" value="KQB87091.1"/>
    <property type="molecule type" value="Genomic_DNA"/>
</dbReference>
<sequence length="178" mass="19451">MIILAAEALFWILVIAGMVARYVFRMPTASKFLLLAVPVVDIALLIAVIIELRSGQPAGIEHQLVGLYLGISIILGPGLIRWCDEKVRNLSSGKKRVPKVQKPFGAKMREELIFLAKWSLAVGAAFLINQGLMLVAINDAQREALSQASSMPLTSIVLVALFGPGWVLLFEEGKKKSR</sequence>
<proteinExistence type="predicted"/>
<organism evidence="2 3">
    <name type="scientific">Corynebacterium lowii</name>
    <dbReference type="NCBI Taxonomy" id="1544413"/>
    <lineage>
        <taxon>Bacteria</taxon>
        <taxon>Bacillati</taxon>
        <taxon>Actinomycetota</taxon>
        <taxon>Actinomycetes</taxon>
        <taxon>Mycobacteriales</taxon>
        <taxon>Corynebacteriaceae</taxon>
        <taxon>Corynebacterium</taxon>
    </lineage>
</organism>
<evidence type="ECO:0000313" key="2">
    <source>
        <dbReference type="EMBL" id="KQB87091.1"/>
    </source>
</evidence>
<comment type="caution">
    <text evidence="2">The sequence shown here is derived from an EMBL/GenBank/DDBJ whole genome shotgun (WGS) entry which is preliminary data.</text>
</comment>
<dbReference type="Proteomes" id="UP000050488">
    <property type="component" value="Unassembled WGS sequence"/>
</dbReference>
<protein>
    <submittedName>
        <fullName evidence="2">Uncharacterized protein</fullName>
    </submittedName>
</protein>
<accession>A0A0Q0ZAW3</accession>
<dbReference type="AlphaFoldDB" id="A0A0Q0ZAW3"/>
<evidence type="ECO:0000256" key="1">
    <source>
        <dbReference type="SAM" id="Phobius"/>
    </source>
</evidence>
<dbReference type="STRING" id="1544413.Clow_00139"/>
<dbReference type="OrthoDB" id="2082317at2"/>
<feature type="transmembrane region" description="Helical" evidence="1">
    <location>
        <begin position="6"/>
        <end position="24"/>
    </location>
</feature>
<dbReference type="RefSeq" id="WP_055174902.1">
    <property type="nucleotide sequence ID" value="NZ_JAUSQY010000001.1"/>
</dbReference>